<feature type="chain" id="PRO_5037331104" description="Lipoprotein" evidence="1">
    <location>
        <begin position="23"/>
        <end position="190"/>
    </location>
</feature>
<reference evidence="2 3" key="1">
    <citation type="submission" date="2016-10" db="EMBL/GenBank/DDBJ databases">
        <authorList>
            <person name="Varghese N."/>
            <person name="Submissions S."/>
        </authorList>
    </citation>
    <scope>NUCLEOTIDE SEQUENCE [LARGE SCALE GENOMIC DNA]</scope>
    <source>
        <strain evidence="2 3">FF3</strain>
    </source>
</reference>
<dbReference type="InterPro" id="IPR006311">
    <property type="entry name" value="TAT_signal"/>
</dbReference>
<evidence type="ECO:0008006" key="4">
    <source>
        <dbReference type="Google" id="ProtNLM"/>
    </source>
</evidence>
<evidence type="ECO:0000256" key="1">
    <source>
        <dbReference type="SAM" id="SignalP"/>
    </source>
</evidence>
<dbReference type="Proteomes" id="UP000182932">
    <property type="component" value="Unassembled WGS sequence"/>
</dbReference>
<keyword evidence="3" id="KW-1185">Reference proteome</keyword>
<evidence type="ECO:0000313" key="3">
    <source>
        <dbReference type="Proteomes" id="UP000182932"/>
    </source>
</evidence>
<proteinExistence type="predicted"/>
<comment type="caution">
    <text evidence="2">The sequence shown here is derived from an EMBL/GenBank/DDBJ whole genome shotgun (WGS) entry which is preliminary data.</text>
</comment>
<feature type="signal peptide" evidence="1">
    <location>
        <begin position="1"/>
        <end position="22"/>
    </location>
</feature>
<dbReference type="RefSeq" id="WP_074836352.1">
    <property type="nucleotide sequence ID" value="NZ_CATLQZ010000008.1"/>
</dbReference>
<sequence length="190" mass="21602">MPALTRRFFLMALPAAGLSACAAPGTYGPTLATPEDEQALTRALQMLGPEVDPEEATRAATVAYSETWRLAKLYEIEDPPLVHNSKVNLGLKPRGLCYHWADDLEKRLKQERFGSLELHRAVANWDNLLLEHSTVILSQRGQSLYDGIVLDPWRLGGTLFWVQTLKDSRYTWTPREEVFRVRRERRAARG</sequence>
<dbReference type="AlphaFoldDB" id="A0A975W9P7"/>
<evidence type="ECO:0000313" key="2">
    <source>
        <dbReference type="EMBL" id="SEJ40118.1"/>
    </source>
</evidence>
<dbReference type="PROSITE" id="PS51318">
    <property type="entry name" value="TAT"/>
    <property type="match status" value="1"/>
</dbReference>
<gene>
    <name evidence="2" type="ORF">SAMN04487940_105230</name>
</gene>
<keyword evidence="1" id="KW-0732">Signal</keyword>
<dbReference type="PROSITE" id="PS51257">
    <property type="entry name" value="PROKAR_LIPOPROTEIN"/>
    <property type="match status" value="1"/>
</dbReference>
<dbReference type="EMBL" id="FNYY01000005">
    <property type="protein sequence ID" value="SEJ40118.1"/>
    <property type="molecule type" value="Genomic_DNA"/>
</dbReference>
<organism evidence="2 3">
    <name type="scientific">Marinovum algicola</name>
    <dbReference type="NCBI Taxonomy" id="42444"/>
    <lineage>
        <taxon>Bacteria</taxon>
        <taxon>Pseudomonadati</taxon>
        <taxon>Pseudomonadota</taxon>
        <taxon>Alphaproteobacteria</taxon>
        <taxon>Rhodobacterales</taxon>
        <taxon>Roseobacteraceae</taxon>
        <taxon>Marinovum</taxon>
    </lineage>
</organism>
<dbReference type="GeneID" id="80818196"/>
<accession>A0A975W9P7</accession>
<name>A0A975W9P7_9RHOB</name>
<protein>
    <recommendedName>
        <fullName evidence="4">Lipoprotein</fullName>
    </recommendedName>
</protein>